<dbReference type="Proteomes" id="UP000886653">
    <property type="component" value="Unassembled WGS sequence"/>
</dbReference>
<dbReference type="OrthoDB" id="2688180at2759"/>
<dbReference type="Pfam" id="PF14223">
    <property type="entry name" value="Retrotran_gag_2"/>
    <property type="match status" value="1"/>
</dbReference>
<feature type="non-terminal residue" evidence="1">
    <location>
        <position position="1"/>
    </location>
</feature>
<feature type="non-terminal residue" evidence="1">
    <location>
        <position position="185"/>
    </location>
</feature>
<dbReference type="EMBL" id="MU167359">
    <property type="protein sequence ID" value="KAG0142120.1"/>
    <property type="molecule type" value="Genomic_DNA"/>
</dbReference>
<gene>
    <name evidence="1" type="ORF">CROQUDRAFT_16970</name>
</gene>
<comment type="caution">
    <text evidence="1">The sequence shown here is derived from an EMBL/GenBank/DDBJ whole genome shotgun (WGS) entry which is preliminary data.</text>
</comment>
<keyword evidence="2" id="KW-1185">Reference proteome</keyword>
<organism evidence="1 2">
    <name type="scientific">Cronartium quercuum f. sp. fusiforme G11</name>
    <dbReference type="NCBI Taxonomy" id="708437"/>
    <lineage>
        <taxon>Eukaryota</taxon>
        <taxon>Fungi</taxon>
        <taxon>Dikarya</taxon>
        <taxon>Basidiomycota</taxon>
        <taxon>Pucciniomycotina</taxon>
        <taxon>Pucciniomycetes</taxon>
        <taxon>Pucciniales</taxon>
        <taxon>Coleosporiaceae</taxon>
        <taxon>Cronartium</taxon>
    </lineage>
</organism>
<reference evidence="1" key="1">
    <citation type="submission" date="2013-11" db="EMBL/GenBank/DDBJ databases">
        <title>Genome sequence of the fusiform rust pathogen reveals effectors for host alternation and coevolution with pine.</title>
        <authorList>
            <consortium name="DOE Joint Genome Institute"/>
            <person name="Smith K."/>
            <person name="Pendleton A."/>
            <person name="Kubisiak T."/>
            <person name="Anderson C."/>
            <person name="Salamov A."/>
            <person name="Aerts A."/>
            <person name="Riley R."/>
            <person name="Clum A."/>
            <person name="Lindquist E."/>
            <person name="Ence D."/>
            <person name="Campbell M."/>
            <person name="Kronenberg Z."/>
            <person name="Feau N."/>
            <person name="Dhillon B."/>
            <person name="Hamelin R."/>
            <person name="Burleigh J."/>
            <person name="Smith J."/>
            <person name="Yandell M."/>
            <person name="Nelson C."/>
            <person name="Grigoriev I."/>
            <person name="Davis J."/>
        </authorList>
    </citation>
    <scope>NUCLEOTIDE SEQUENCE</scope>
    <source>
        <strain evidence="1">G11</strain>
    </source>
</reference>
<evidence type="ECO:0000313" key="1">
    <source>
        <dbReference type="EMBL" id="KAG0142120.1"/>
    </source>
</evidence>
<evidence type="ECO:0000313" key="2">
    <source>
        <dbReference type="Proteomes" id="UP000886653"/>
    </source>
</evidence>
<evidence type="ECO:0008006" key="3">
    <source>
        <dbReference type="Google" id="ProtNLM"/>
    </source>
</evidence>
<name>A0A9P6T811_9BASI</name>
<accession>A0A9P6T811</accession>
<dbReference type="AlphaFoldDB" id="A0A9P6T811"/>
<proteinExistence type="predicted"/>
<protein>
    <recommendedName>
        <fullName evidence="3">DUF4219 domain-containing protein</fullName>
    </recommendedName>
</protein>
<sequence>VTTETTSSGILPLEQDNFHQWKGAMFSYFLEHNLDGIVDGIEAKPDTTHPVKLANWLLREKKAARFISQKLDSCNRDLLVNEENQRDPHALWTSINKEYASKKSHNQSRLFACFLNLNCLDGDLDWYIMSFQQIIKEMGNAGTTCTVMIASAEASDTPLTLCLNGKHNPKTSHPKSECFQLHPEK</sequence>